<keyword evidence="3" id="KW-0949">S-adenosyl-L-methionine</keyword>
<protein>
    <recommendedName>
        <fullName evidence="1">tRNA-uridine aminocarboxypropyltransferase</fullName>
        <ecNumber evidence="1">2.5.1.25</ecNumber>
    </recommendedName>
</protein>
<dbReference type="Pfam" id="PF03942">
    <property type="entry name" value="DTW"/>
    <property type="match status" value="1"/>
</dbReference>
<dbReference type="GO" id="GO:0008033">
    <property type="term" value="P:tRNA processing"/>
    <property type="evidence" value="ECO:0007669"/>
    <property type="project" value="UniProtKB-KW"/>
</dbReference>
<evidence type="ECO:0000313" key="9">
    <source>
        <dbReference type="Proteomes" id="UP000008144"/>
    </source>
</evidence>
<gene>
    <name evidence="8" type="primary">LOC100184275</name>
</gene>
<dbReference type="GO" id="GO:0016432">
    <property type="term" value="F:tRNA-uridine aminocarboxypropyltransferase activity"/>
    <property type="evidence" value="ECO:0007669"/>
    <property type="project" value="UniProtKB-EC"/>
</dbReference>
<evidence type="ECO:0000256" key="3">
    <source>
        <dbReference type="ARBA" id="ARBA00022691"/>
    </source>
</evidence>
<comment type="catalytic activity">
    <reaction evidence="6">
        <text>a uridine in tRNA + S-adenosyl-L-methionine = a 3-[(3S)-3-amino-3-carboxypropyl]uridine in tRNA + S-methyl-5'-thioadenosine + H(+)</text>
        <dbReference type="Rhea" id="RHEA:62432"/>
        <dbReference type="Rhea" id="RHEA-COMP:13339"/>
        <dbReference type="Rhea" id="RHEA-COMP:16092"/>
        <dbReference type="ChEBI" id="CHEBI:15378"/>
        <dbReference type="ChEBI" id="CHEBI:17509"/>
        <dbReference type="ChEBI" id="CHEBI:59789"/>
        <dbReference type="ChEBI" id="CHEBI:65315"/>
        <dbReference type="ChEBI" id="CHEBI:82930"/>
        <dbReference type="EC" id="2.5.1.25"/>
    </reaction>
</comment>
<dbReference type="Ensembl" id="ENSCINT00000000793.3">
    <property type="protein sequence ID" value="ENSCINP00000000793.3"/>
    <property type="gene ID" value="ENSCING00000016977.2"/>
</dbReference>
<sequence>MDNDDFFDAFNDWDDLTQKREQCLRCGRPTTVCICSHLPIDPIQLKRSRLHILQHPNEENRPLHTVSILRSALHTDSCYVYKGKSFSQQKYPNLHQVFKADNTVLLYPSKNATKLDDLKFNGCCNVVLVDGTWKQASSMFARNPVLDTLTKVQIEAPSISEYVVRTQPNDKCLSTVECAAIALSHTEDDLNLKEVLLKPLRAMCQFQLNHGAVVHQSKEAVARSKMQ</sequence>
<dbReference type="OMA" id="CQFQLNH"/>
<dbReference type="InterPro" id="IPR005636">
    <property type="entry name" value="DTW"/>
</dbReference>
<reference evidence="9" key="1">
    <citation type="journal article" date="2002" name="Science">
        <title>The draft genome of Ciona intestinalis: insights into chordate and vertebrate origins.</title>
        <authorList>
            <person name="Dehal P."/>
            <person name="Satou Y."/>
            <person name="Campbell R.K."/>
            <person name="Chapman J."/>
            <person name="Degnan B."/>
            <person name="De Tomaso A."/>
            <person name="Davidson B."/>
            <person name="Di Gregorio A."/>
            <person name="Gelpke M."/>
            <person name="Goodstein D.M."/>
            <person name="Harafuji N."/>
            <person name="Hastings K.E."/>
            <person name="Ho I."/>
            <person name="Hotta K."/>
            <person name="Huang W."/>
            <person name="Kawashima T."/>
            <person name="Lemaire P."/>
            <person name="Martinez D."/>
            <person name="Meinertzhagen I.A."/>
            <person name="Necula S."/>
            <person name="Nonaka M."/>
            <person name="Putnam N."/>
            <person name="Rash S."/>
            <person name="Saiga H."/>
            <person name="Satake M."/>
            <person name="Terry A."/>
            <person name="Yamada L."/>
            <person name="Wang H.G."/>
            <person name="Awazu S."/>
            <person name="Azumi K."/>
            <person name="Boore J."/>
            <person name="Branno M."/>
            <person name="Chin-Bow S."/>
            <person name="DeSantis R."/>
            <person name="Doyle S."/>
            <person name="Francino P."/>
            <person name="Keys D.N."/>
            <person name="Haga S."/>
            <person name="Hayashi H."/>
            <person name="Hino K."/>
            <person name="Imai K.S."/>
            <person name="Inaba K."/>
            <person name="Kano S."/>
            <person name="Kobayashi K."/>
            <person name="Kobayashi M."/>
            <person name="Lee B.I."/>
            <person name="Makabe K.W."/>
            <person name="Manohar C."/>
            <person name="Matassi G."/>
            <person name="Medina M."/>
            <person name="Mochizuki Y."/>
            <person name="Mount S."/>
            <person name="Morishita T."/>
            <person name="Miura S."/>
            <person name="Nakayama A."/>
            <person name="Nishizaka S."/>
            <person name="Nomoto H."/>
            <person name="Ohta F."/>
            <person name="Oishi K."/>
            <person name="Rigoutsos I."/>
            <person name="Sano M."/>
            <person name="Sasaki A."/>
            <person name="Sasakura Y."/>
            <person name="Shoguchi E."/>
            <person name="Shin-i T."/>
            <person name="Spagnuolo A."/>
            <person name="Stainier D."/>
            <person name="Suzuki M.M."/>
            <person name="Tassy O."/>
            <person name="Takatori N."/>
            <person name="Tokuoka M."/>
            <person name="Yagi K."/>
            <person name="Yoshizaki F."/>
            <person name="Wada S."/>
            <person name="Zhang C."/>
            <person name="Hyatt P.D."/>
            <person name="Larimer F."/>
            <person name="Detter C."/>
            <person name="Doggett N."/>
            <person name="Glavina T."/>
            <person name="Hawkins T."/>
            <person name="Richardson P."/>
            <person name="Lucas S."/>
            <person name="Kohara Y."/>
            <person name="Levine M."/>
            <person name="Satoh N."/>
            <person name="Rokhsar D.S."/>
        </authorList>
    </citation>
    <scope>NUCLEOTIDE SEQUENCE [LARGE SCALE GENOMIC DNA]</scope>
</reference>
<evidence type="ECO:0000256" key="5">
    <source>
        <dbReference type="ARBA" id="ARBA00034489"/>
    </source>
</evidence>
<keyword evidence="2" id="KW-0808">Transferase</keyword>
<dbReference type="RefSeq" id="XP_002131626.1">
    <property type="nucleotide sequence ID" value="XM_002131590.5"/>
</dbReference>
<comment type="similarity">
    <text evidence="5">Belongs to the TDD superfamily. DTWD2 family.</text>
</comment>
<dbReference type="AlphaFoldDB" id="F7BK02"/>
<evidence type="ECO:0000259" key="7">
    <source>
        <dbReference type="SMART" id="SM01144"/>
    </source>
</evidence>
<dbReference type="InterPro" id="IPR039262">
    <property type="entry name" value="DTWD2/TAPT"/>
</dbReference>
<reference evidence="8" key="2">
    <citation type="submission" date="2025-08" db="UniProtKB">
        <authorList>
            <consortium name="Ensembl"/>
        </authorList>
    </citation>
    <scope>IDENTIFICATION</scope>
</reference>
<dbReference type="HOGENOM" id="CLU_066458_3_0_1"/>
<dbReference type="GeneTree" id="ENSGT00390000006867"/>
<evidence type="ECO:0000313" key="8">
    <source>
        <dbReference type="Ensembl" id="ENSCINP00000000793.3"/>
    </source>
</evidence>
<evidence type="ECO:0000256" key="1">
    <source>
        <dbReference type="ARBA" id="ARBA00012386"/>
    </source>
</evidence>
<organism evidence="8 9">
    <name type="scientific">Ciona intestinalis</name>
    <name type="common">Transparent sea squirt</name>
    <name type="synonym">Ascidia intestinalis</name>
    <dbReference type="NCBI Taxonomy" id="7719"/>
    <lineage>
        <taxon>Eukaryota</taxon>
        <taxon>Metazoa</taxon>
        <taxon>Chordata</taxon>
        <taxon>Tunicata</taxon>
        <taxon>Ascidiacea</taxon>
        <taxon>Phlebobranchia</taxon>
        <taxon>Cionidae</taxon>
        <taxon>Ciona</taxon>
    </lineage>
</organism>
<proteinExistence type="inferred from homology"/>
<keyword evidence="4" id="KW-0819">tRNA processing</keyword>
<keyword evidence="9" id="KW-1185">Reference proteome</keyword>
<dbReference type="Proteomes" id="UP000008144">
    <property type="component" value="Unassembled WGS sequence"/>
</dbReference>
<dbReference type="OrthoDB" id="408541at2759"/>
<accession>A0A1W2WIC5</accession>
<evidence type="ECO:0000256" key="6">
    <source>
        <dbReference type="ARBA" id="ARBA00048718"/>
    </source>
</evidence>
<dbReference type="SMART" id="SM01144">
    <property type="entry name" value="DTW"/>
    <property type="match status" value="1"/>
</dbReference>
<name>F7BK02_CIOIN</name>
<dbReference type="EC" id="2.5.1.25" evidence="1"/>
<dbReference type="InParanoid" id="F7BK02"/>
<dbReference type="STRING" id="7719.ENSCINP00000000793"/>
<feature type="domain" description="DTW" evidence="7">
    <location>
        <begin position="19"/>
        <end position="212"/>
    </location>
</feature>
<evidence type="ECO:0000256" key="2">
    <source>
        <dbReference type="ARBA" id="ARBA00022679"/>
    </source>
</evidence>
<dbReference type="KEGG" id="cin:100184275"/>
<reference evidence="8" key="3">
    <citation type="submission" date="2025-09" db="UniProtKB">
        <authorList>
            <consortium name="Ensembl"/>
        </authorList>
    </citation>
    <scope>IDENTIFICATION</scope>
</reference>
<accession>F7BK02</accession>
<dbReference type="GeneID" id="100184275"/>
<dbReference type="PANTHER" id="PTHR21392:SF0">
    <property type="entry name" value="TRNA-URIDINE AMINOCARBOXYPROPYLTRANSFERASE 2"/>
    <property type="match status" value="1"/>
</dbReference>
<dbReference type="PANTHER" id="PTHR21392">
    <property type="entry name" value="TRNA-URIDINE AMINOCARBOXYPROPYLTRANSFERASE 2"/>
    <property type="match status" value="1"/>
</dbReference>
<evidence type="ECO:0000256" key="4">
    <source>
        <dbReference type="ARBA" id="ARBA00022694"/>
    </source>
</evidence>